<gene>
    <name evidence="1" type="ORF">LOY88_002266</name>
</gene>
<name>A0ACB8V1P6_9EURO</name>
<proteinExistence type="predicted"/>
<evidence type="ECO:0000313" key="1">
    <source>
        <dbReference type="EMBL" id="KAI2389109.1"/>
    </source>
</evidence>
<reference evidence="1" key="1">
    <citation type="journal article" date="2022" name="bioRxiv">
        <title>Population genetic analysis of Ophidiomyces ophidiicola, the causative agent of snake fungal disease, indicates recent introductions to the USA.</title>
        <authorList>
            <person name="Ladner J.T."/>
            <person name="Palmer J.M."/>
            <person name="Ettinger C.L."/>
            <person name="Stajich J.E."/>
            <person name="Farrell T.M."/>
            <person name="Glorioso B.M."/>
            <person name="Lawson B."/>
            <person name="Price S.J."/>
            <person name="Stengle A.G."/>
            <person name="Grear D.A."/>
            <person name="Lorch J.M."/>
        </authorList>
    </citation>
    <scope>NUCLEOTIDE SEQUENCE</scope>
    <source>
        <strain evidence="1">NWHC 24266-5</strain>
    </source>
</reference>
<sequence>MQHIGDETSTPCIAFVLEKLKFHLAQHANHPNPPPFILGLNGVQGAGKTYLANNLSKLSAPPHNIPTIAFSVDDIYLTHADQLRLAAASLENPLLQHRGQPSTHDIALGKQIFESLKKGLPTKIPWYDKSAFDGQGDRGPEDKWKVVNDKVNAEAKIQLVIFEGWCLGFRTRSEDEVRAVWEEAVKQKEIGGYEGQLAYVKLEDVLAVNNALNDYDVFTDQFDAFIHLDAENTHYVYDWRQESERELLRKFGKGMTPDQVTRFIDGYYPSYELFTPALRNGVFRPRQTDPSQLTEDSAASWRGKQLRLVLDKQRKVSEIIKI</sequence>
<comment type="caution">
    <text evidence="1">The sequence shown here is derived from an EMBL/GenBank/DDBJ whole genome shotgun (WGS) entry which is preliminary data.</text>
</comment>
<dbReference type="EMBL" id="JALBCA010000026">
    <property type="protein sequence ID" value="KAI2389109.1"/>
    <property type="molecule type" value="Genomic_DNA"/>
</dbReference>
<organism evidence="1">
    <name type="scientific">Ophidiomyces ophidiicola</name>
    <dbReference type="NCBI Taxonomy" id="1387563"/>
    <lineage>
        <taxon>Eukaryota</taxon>
        <taxon>Fungi</taxon>
        <taxon>Dikarya</taxon>
        <taxon>Ascomycota</taxon>
        <taxon>Pezizomycotina</taxon>
        <taxon>Eurotiomycetes</taxon>
        <taxon>Eurotiomycetidae</taxon>
        <taxon>Onygenales</taxon>
        <taxon>Onygenaceae</taxon>
        <taxon>Ophidiomyces</taxon>
    </lineage>
</organism>
<protein>
    <submittedName>
        <fullName evidence="1">Uncharacterized protein</fullName>
    </submittedName>
</protein>
<accession>A0ACB8V1P6</accession>